<proteinExistence type="predicted"/>
<accession>A0A5D3Y858</accession>
<evidence type="ECO:0000313" key="2">
    <source>
        <dbReference type="EMBL" id="TYP78428.1"/>
    </source>
</evidence>
<reference evidence="2 3" key="1">
    <citation type="submission" date="2019-07" db="EMBL/GenBank/DDBJ databases">
        <title>Active sludge and wastewater microbial communities from Klosterneuburg, Austria.</title>
        <authorList>
            <person name="Wagner M."/>
        </authorList>
    </citation>
    <scope>NUCLEOTIDE SEQUENCE [LARGE SCALE GENOMIC DNA]</scope>
    <source>
        <strain evidence="2 3">Nm2</strain>
    </source>
</reference>
<sequence>MIKSESHSSIASSDGNVPNRPIPPVVNGESSGTTALPRKAFMTGAANFSAISSMSSPQSNAPCRTQSRFCSLHSEPKPRVLSRLMKELERLSSKRQKCAPVFSSSGSSSFKAASCKSIGKLMCATPRSAKASRQAMSVTAVTCCTIGCYKAQRPRTTLGHLYPAGNTFRSSRDKCVQ</sequence>
<dbReference type="Proteomes" id="UP000324176">
    <property type="component" value="Unassembled WGS sequence"/>
</dbReference>
<name>A0A5D3Y858_9PROT</name>
<evidence type="ECO:0000313" key="3">
    <source>
        <dbReference type="Proteomes" id="UP000324176"/>
    </source>
</evidence>
<dbReference type="EMBL" id="VNHT01000073">
    <property type="protein sequence ID" value="TYP78428.1"/>
    <property type="molecule type" value="Genomic_DNA"/>
</dbReference>
<protein>
    <submittedName>
        <fullName evidence="2">Uncharacterized protein</fullName>
    </submittedName>
</protein>
<evidence type="ECO:0000256" key="1">
    <source>
        <dbReference type="SAM" id="MobiDB-lite"/>
    </source>
</evidence>
<feature type="region of interest" description="Disordered" evidence="1">
    <location>
        <begin position="1"/>
        <end position="34"/>
    </location>
</feature>
<organism evidence="2 3">
    <name type="scientific">Nitrosomonas communis</name>
    <dbReference type="NCBI Taxonomy" id="44574"/>
    <lineage>
        <taxon>Bacteria</taxon>
        <taxon>Pseudomonadati</taxon>
        <taxon>Pseudomonadota</taxon>
        <taxon>Betaproteobacteria</taxon>
        <taxon>Nitrosomonadales</taxon>
        <taxon>Nitrosomonadaceae</taxon>
        <taxon>Nitrosomonas</taxon>
    </lineage>
</organism>
<gene>
    <name evidence="2" type="ORF">BCL69_107310</name>
</gene>
<dbReference type="AlphaFoldDB" id="A0A5D3Y858"/>
<comment type="caution">
    <text evidence="2">The sequence shown here is derived from an EMBL/GenBank/DDBJ whole genome shotgun (WGS) entry which is preliminary data.</text>
</comment>
<feature type="compositionally biased region" description="Low complexity" evidence="1">
    <location>
        <begin position="7"/>
        <end position="19"/>
    </location>
</feature>